<keyword evidence="1" id="KW-0472">Membrane</keyword>
<reference evidence="2" key="1">
    <citation type="submission" date="2021-01" db="EMBL/GenBank/DDBJ databases">
        <title>Modified the classification status of verrucomicrobia.</title>
        <authorList>
            <person name="Feng X."/>
        </authorList>
    </citation>
    <scope>NUCLEOTIDE SEQUENCE</scope>
    <source>
        <strain evidence="2">JCM 18052</strain>
    </source>
</reference>
<gene>
    <name evidence="2" type="ORF">JIN84_10805</name>
</gene>
<keyword evidence="3" id="KW-1185">Reference proteome</keyword>
<keyword evidence="1" id="KW-0812">Transmembrane</keyword>
<dbReference type="EMBL" id="JAENIK010000011">
    <property type="protein sequence ID" value="MBK1816102.1"/>
    <property type="molecule type" value="Genomic_DNA"/>
</dbReference>
<protein>
    <submittedName>
        <fullName evidence="2">Uncharacterized protein</fullName>
    </submittedName>
</protein>
<dbReference type="RefSeq" id="WP_200351059.1">
    <property type="nucleotide sequence ID" value="NZ_JAENIK010000011.1"/>
</dbReference>
<accession>A0A934R3E1</accession>
<name>A0A934R3E1_9BACT</name>
<evidence type="ECO:0000256" key="1">
    <source>
        <dbReference type="SAM" id="Phobius"/>
    </source>
</evidence>
<feature type="transmembrane region" description="Helical" evidence="1">
    <location>
        <begin position="14"/>
        <end position="32"/>
    </location>
</feature>
<proteinExistence type="predicted"/>
<evidence type="ECO:0000313" key="3">
    <source>
        <dbReference type="Proteomes" id="UP000600139"/>
    </source>
</evidence>
<dbReference type="Proteomes" id="UP000600139">
    <property type="component" value="Unassembled WGS sequence"/>
</dbReference>
<dbReference type="AlphaFoldDB" id="A0A934R3E1"/>
<sequence length="527" mass="57406">MSDPSPPTVVKKSAYYLISGLCVIGMLSGYAARRLATPGPRVSSAPAVPVVAERGSGGISGKAADAPDAKTLQTAAIPHVRSADTLETLSTIKDGTLYSRLAAWMIDADEQDIAAYWGIYQKGERSNDITDLVFINWTRLNPRGAIAAVAGGKDEHYAWWAWAAHDPKGALAAAIATSPDRVNNVAWGIGEFDPQWMRDHFDRIPESARGNAMQGFAKWDDGANPLESLKFMKEHDMGFDQGTFKALVNQDPWAAWDWMKENPSPSTDPFSSGYVDGPMAILLSTMGREYPDDLARLAAQTPSGALKRKMDATLFDNLVVTDPAAALEQAKTEDVPLMAAERYARIGMSLVNSDPDRALEMAQAIFTASPKKIDAETRIEYPNGMTWWGGSNGPATEFLTSLLAKEPAKVLDLLTASSNGYSETFSDLSQKWVNQDLVGYTNWVNAQTDSKIRASATSIVINKLLNDKQYSDAAEWGRISEGSLNLVLTHWRESNAVAAAEWLEAADIPDQEKKSRMRAVIENASSH</sequence>
<organism evidence="2 3">
    <name type="scientific">Luteolibacter yonseiensis</name>
    <dbReference type="NCBI Taxonomy" id="1144680"/>
    <lineage>
        <taxon>Bacteria</taxon>
        <taxon>Pseudomonadati</taxon>
        <taxon>Verrucomicrobiota</taxon>
        <taxon>Verrucomicrobiia</taxon>
        <taxon>Verrucomicrobiales</taxon>
        <taxon>Verrucomicrobiaceae</taxon>
        <taxon>Luteolibacter</taxon>
    </lineage>
</organism>
<evidence type="ECO:0000313" key="2">
    <source>
        <dbReference type="EMBL" id="MBK1816102.1"/>
    </source>
</evidence>
<comment type="caution">
    <text evidence="2">The sequence shown here is derived from an EMBL/GenBank/DDBJ whole genome shotgun (WGS) entry which is preliminary data.</text>
</comment>
<keyword evidence="1" id="KW-1133">Transmembrane helix</keyword>